<dbReference type="PANTHER" id="PTHR43581">
    <property type="entry name" value="ATP/GTP PHOSPHATASE"/>
    <property type="match status" value="1"/>
</dbReference>
<protein>
    <submittedName>
        <fullName evidence="3">ATP-dependent nuclease</fullName>
    </submittedName>
</protein>
<dbReference type="CDD" id="cd01026">
    <property type="entry name" value="TOPRIM_OLD"/>
    <property type="match status" value="1"/>
</dbReference>
<evidence type="ECO:0000259" key="2">
    <source>
        <dbReference type="Pfam" id="PF20469"/>
    </source>
</evidence>
<organism evidence="3 4">
    <name type="scientific">Streptomyces fildesensis</name>
    <dbReference type="NCBI Taxonomy" id="375757"/>
    <lineage>
        <taxon>Bacteria</taxon>
        <taxon>Bacillati</taxon>
        <taxon>Actinomycetota</taxon>
        <taxon>Actinomycetes</taxon>
        <taxon>Kitasatosporales</taxon>
        <taxon>Streptomycetaceae</taxon>
        <taxon>Streptomyces</taxon>
    </lineage>
</organism>
<proteinExistence type="predicted"/>
<reference evidence="3 4" key="1">
    <citation type="submission" date="2024-10" db="EMBL/GenBank/DDBJ databases">
        <title>The Natural Products Discovery Center: Release of the First 8490 Sequenced Strains for Exploring Actinobacteria Biosynthetic Diversity.</title>
        <authorList>
            <person name="Kalkreuter E."/>
            <person name="Kautsar S.A."/>
            <person name="Yang D."/>
            <person name="Bader C.D."/>
            <person name="Teijaro C.N."/>
            <person name="Fluegel L."/>
            <person name="Davis C.M."/>
            <person name="Simpson J.R."/>
            <person name="Lauterbach L."/>
            <person name="Steele A.D."/>
            <person name="Gui C."/>
            <person name="Meng S."/>
            <person name="Li G."/>
            <person name="Viehrig K."/>
            <person name="Ye F."/>
            <person name="Su P."/>
            <person name="Kiefer A.F."/>
            <person name="Nichols A."/>
            <person name="Cepeda A.J."/>
            <person name="Yan W."/>
            <person name="Fan B."/>
            <person name="Jiang Y."/>
            <person name="Adhikari A."/>
            <person name="Zheng C.-J."/>
            <person name="Schuster L."/>
            <person name="Cowan T.M."/>
            <person name="Smanski M.J."/>
            <person name="Chevrette M.G."/>
            <person name="De Carvalho L.P.S."/>
            <person name="Shen B."/>
        </authorList>
    </citation>
    <scope>NUCLEOTIDE SEQUENCE [LARGE SCALE GENOMIC DNA]</scope>
    <source>
        <strain evidence="3 4">NPDC053399</strain>
    </source>
</reference>
<dbReference type="InterPro" id="IPR027417">
    <property type="entry name" value="P-loop_NTPase"/>
</dbReference>
<gene>
    <name evidence="3" type="ORF">ACIGXA_31115</name>
</gene>
<dbReference type="Pfam" id="PF13175">
    <property type="entry name" value="AAA_15"/>
    <property type="match status" value="1"/>
</dbReference>
<dbReference type="InterPro" id="IPR051396">
    <property type="entry name" value="Bact_Antivir_Def_Nuclease"/>
</dbReference>
<evidence type="ECO:0000259" key="1">
    <source>
        <dbReference type="Pfam" id="PF13175"/>
    </source>
</evidence>
<dbReference type="RefSeq" id="WP_399655646.1">
    <property type="nucleotide sequence ID" value="NZ_JBITYG010000010.1"/>
</dbReference>
<dbReference type="SUPFAM" id="SSF52540">
    <property type="entry name" value="P-loop containing nucleoside triphosphate hydrolases"/>
    <property type="match status" value="1"/>
</dbReference>
<feature type="domain" description="OLD protein-like TOPRIM" evidence="2">
    <location>
        <begin position="446"/>
        <end position="511"/>
    </location>
</feature>
<name>A0ABW8CEW3_9ACTN</name>
<accession>A0ABW8CEW3</accession>
<evidence type="ECO:0000313" key="3">
    <source>
        <dbReference type="EMBL" id="MFI9104965.1"/>
    </source>
</evidence>
<dbReference type="EMBL" id="JBITYG010000010">
    <property type="protein sequence ID" value="MFI9104965.1"/>
    <property type="molecule type" value="Genomic_DNA"/>
</dbReference>
<dbReference type="Proteomes" id="UP001614394">
    <property type="component" value="Unassembled WGS sequence"/>
</dbReference>
<dbReference type="InterPro" id="IPR041685">
    <property type="entry name" value="AAA_GajA/Old/RecF-like"/>
</dbReference>
<dbReference type="InterPro" id="IPR034139">
    <property type="entry name" value="TOPRIM_OLD"/>
</dbReference>
<keyword evidence="4" id="KW-1185">Reference proteome</keyword>
<dbReference type="PANTHER" id="PTHR43581:SF4">
    <property type="entry name" value="ATP_GTP PHOSPHATASE"/>
    <property type="match status" value="1"/>
</dbReference>
<dbReference type="Pfam" id="PF20469">
    <property type="entry name" value="OLD-like_TOPRIM"/>
    <property type="match status" value="1"/>
</dbReference>
<dbReference type="Gene3D" id="3.40.50.300">
    <property type="entry name" value="P-loop containing nucleotide triphosphate hydrolases"/>
    <property type="match status" value="1"/>
</dbReference>
<feature type="domain" description="Endonuclease GajA/Old nuclease/RecF-like AAA" evidence="1">
    <location>
        <begin position="1"/>
        <end position="384"/>
    </location>
</feature>
<sequence>MKMTRVRIENFRCLVDAEMCFDDVTSIIGPNGVGKSTILRALEWFFNGEKGTSLSSEDLCSDASSGRIRVEVEFDSLTENDRKELGRYAPLGVQKIAIWRTWENGDDRITGKGMAFPDFETVRMCGSATDRRKAYNSLRESSPELELPSAGSDLLVEEAMMVWERNNTERLEETEIQGTNFFGFAGKSKLASIFEFILVSADLRALEESTDARTTIFGKIIERAIDRKVADAELAELDDRLNDERTQIANRNFGPQLDQISKELTDAVELFSTGRDIVVSPVDNPYKPAKASFKVSVVDGLVETGIERQGHGFQRAMIISALKLLSDRRTKGARTGSLCLAIEEPELYQHPIQARAFSAVLRKIAEDPDQMAQVAYATHNPIFVDPRNFHEVRRISRIQNSGSKREIAISHVRVDDVVEALSGFVPEDRVKRQIEATVLNRLSEALFASAVVLVEGPTDKAVLEGCSERESSPLSVEGIHVAEAGNKPGLFLSRAILSLLGIPCYVIFDADSGVGGRMAQKNKLDSDIRTAELKAAEDNSRLFVYLGRSGMPEWPTTHADSDYAVFADRLEELLQSEWPQWGEKVEELVGSGLGYSGKNSFTYSQASRTAVGRPPSVIIEIIEHVKSMAK</sequence>
<evidence type="ECO:0000313" key="4">
    <source>
        <dbReference type="Proteomes" id="UP001614394"/>
    </source>
</evidence>
<comment type="caution">
    <text evidence="3">The sequence shown here is derived from an EMBL/GenBank/DDBJ whole genome shotgun (WGS) entry which is preliminary data.</text>
</comment>